<dbReference type="InterPro" id="IPR011075">
    <property type="entry name" value="TetR_C"/>
</dbReference>
<name>A0A0D0MZK6_VARPD</name>
<dbReference type="InterPro" id="IPR009057">
    <property type="entry name" value="Homeodomain-like_sf"/>
</dbReference>
<evidence type="ECO:0000259" key="5">
    <source>
        <dbReference type="PROSITE" id="PS50977"/>
    </source>
</evidence>
<dbReference type="InterPro" id="IPR036271">
    <property type="entry name" value="Tet_transcr_reg_TetR-rel_C_sf"/>
</dbReference>
<dbReference type="InterPro" id="IPR001647">
    <property type="entry name" value="HTH_TetR"/>
</dbReference>
<dbReference type="SUPFAM" id="SSF48498">
    <property type="entry name" value="Tetracyclin repressor-like, C-terminal domain"/>
    <property type="match status" value="1"/>
</dbReference>
<dbReference type="EMBL" id="JXQQ01000007">
    <property type="protein sequence ID" value="KIQ36269.1"/>
    <property type="molecule type" value="Genomic_DNA"/>
</dbReference>
<dbReference type="AlphaFoldDB" id="A0A0D0MZK6"/>
<keyword evidence="3" id="KW-0804">Transcription</keyword>
<evidence type="ECO:0000313" key="7">
    <source>
        <dbReference type="Proteomes" id="UP000032067"/>
    </source>
</evidence>
<keyword evidence="1" id="KW-0805">Transcription regulation</keyword>
<dbReference type="Pfam" id="PF16925">
    <property type="entry name" value="TetR_C_13"/>
    <property type="match status" value="1"/>
</dbReference>
<gene>
    <name evidence="6" type="ORF">RT97_02350</name>
</gene>
<dbReference type="Proteomes" id="UP000032067">
    <property type="component" value="Unassembled WGS sequence"/>
</dbReference>
<dbReference type="Pfam" id="PF00440">
    <property type="entry name" value="TetR_N"/>
    <property type="match status" value="1"/>
</dbReference>
<protein>
    <submittedName>
        <fullName evidence="6">TetR family transcriptional regulator</fullName>
    </submittedName>
</protein>
<dbReference type="PROSITE" id="PS50977">
    <property type="entry name" value="HTH_TETR_2"/>
    <property type="match status" value="1"/>
</dbReference>
<comment type="caution">
    <text evidence="6">The sequence shown here is derived from an EMBL/GenBank/DDBJ whole genome shotgun (WGS) entry which is preliminary data.</text>
</comment>
<dbReference type="Gene3D" id="1.10.10.60">
    <property type="entry name" value="Homeodomain-like"/>
    <property type="match status" value="1"/>
</dbReference>
<proteinExistence type="predicted"/>
<organism evidence="6 7">
    <name type="scientific">Variovorax paradoxus</name>
    <dbReference type="NCBI Taxonomy" id="34073"/>
    <lineage>
        <taxon>Bacteria</taxon>
        <taxon>Pseudomonadati</taxon>
        <taxon>Pseudomonadota</taxon>
        <taxon>Betaproteobacteria</taxon>
        <taxon>Burkholderiales</taxon>
        <taxon>Comamonadaceae</taxon>
        <taxon>Variovorax</taxon>
    </lineage>
</organism>
<evidence type="ECO:0000256" key="2">
    <source>
        <dbReference type="ARBA" id="ARBA00023125"/>
    </source>
</evidence>
<dbReference type="OrthoDB" id="270177at2"/>
<dbReference type="SUPFAM" id="SSF46689">
    <property type="entry name" value="Homeodomain-like"/>
    <property type="match status" value="1"/>
</dbReference>
<feature type="DNA-binding region" description="H-T-H motif" evidence="4">
    <location>
        <begin position="29"/>
        <end position="48"/>
    </location>
</feature>
<evidence type="ECO:0000313" key="6">
    <source>
        <dbReference type="EMBL" id="KIQ36269.1"/>
    </source>
</evidence>
<evidence type="ECO:0000256" key="1">
    <source>
        <dbReference type="ARBA" id="ARBA00023015"/>
    </source>
</evidence>
<dbReference type="PANTHER" id="PTHR47506">
    <property type="entry name" value="TRANSCRIPTIONAL REGULATORY PROTEIN"/>
    <property type="match status" value="1"/>
</dbReference>
<evidence type="ECO:0000256" key="4">
    <source>
        <dbReference type="PROSITE-ProRule" id="PRU00335"/>
    </source>
</evidence>
<sequence>MARPKAFDRETALQGAIPVFSDLGYDGTSTEVLLKAMGISRQSMYDTFGDKRKLYLEALQYYVAGSVAEQIRTLNGPASALKGLEAMLMAMACKASTEAEPGCLGIGAVCEFGRSDAEVSLLTDTAGRTLLSAIERRIAEAKSAGEIDKGVDMRDAAQFMAATLSALKISARGGAPVETLRGVARMALRSLA</sequence>
<dbReference type="Gene3D" id="1.10.357.10">
    <property type="entry name" value="Tetracycline Repressor, domain 2"/>
    <property type="match status" value="1"/>
</dbReference>
<feature type="domain" description="HTH tetR-type" evidence="5">
    <location>
        <begin position="6"/>
        <end position="66"/>
    </location>
</feature>
<dbReference type="PANTHER" id="PTHR47506:SF1">
    <property type="entry name" value="HTH-TYPE TRANSCRIPTIONAL REGULATOR YJDC"/>
    <property type="match status" value="1"/>
</dbReference>
<keyword evidence="2 4" id="KW-0238">DNA-binding</keyword>
<reference evidence="6 7" key="1">
    <citation type="submission" date="2014-12" db="EMBL/GenBank/DDBJ databases">
        <title>16Stimator: statistical estimation of ribosomal gene copy numbers from draft genome assemblies.</title>
        <authorList>
            <person name="Perisin M.A."/>
            <person name="Vetter M."/>
            <person name="Gilbert J.A."/>
            <person name="Bergelson J."/>
        </authorList>
    </citation>
    <scope>NUCLEOTIDE SEQUENCE [LARGE SCALE GENOMIC DNA]</scope>
    <source>
        <strain evidence="6 7">MEDvA23</strain>
    </source>
</reference>
<dbReference type="RefSeq" id="WP_042577174.1">
    <property type="nucleotide sequence ID" value="NZ_JXQQ01000007.1"/>
</dbReference>
<dbReference type="GO" id="GO:0003677">
    <property type="term" value="F:DNA binding"/>
    <property type="evidence" value="ECO:0007669"/>
    <property type="project" value="UniProtKB-UniRule"/>
</dbReference>
<evidence type="ECO:0000256" key="3">
    <source>
        <dbReference type="ARBA" id="ARBA00023163"/>
    </source>
</evidence>
<accession>A0A0D0MZK6</accession>